<keyword evidence="1" id="KW-0732">Signal</keyword>
<evidence type="ECO:0000256" key="1">
    <source>
        <dbReference type="SAM" id="SignalP"/>
    </source>
</evidence>
<feature type="chain" id="PRO_5022918096" description="Secreted protein" evidence="1">
    <location>
        <begin position="17"/>
        <end position="271"/>
    </location>
</feature>
<dbReference type="EMBL" id="VOXD01000011">
    <property type="protein sequence ID" value="TXF89849.1"/>
    <property type="molecule type" value="Genomic_DNA"/>
</dbReference>
<dbReference type="Gene3D" id="2.40.50.120">
    <property type="match status" value="1"/>
</dbReference>
<dbReference type="RefSeq" id="WP_147930442.1">
    <property type="nucleotide sequence ID" value="NZ_VOXD01000011.1"/>
</dbReference>
<dbReference type="AlphaFoldDB" id="A0A5C7FW70"/>
<gene>
    <name evidence="2" type="ORF">FUA23_09200</name>
</gene>
<dbReference type="Proteomes" id="UP000321907">
    <property type="component" value="Unassembled WGS sequence"/>
</dbReference>
<dbReference type="InterPro" id="IPR008993">
    <property type="entry name" value="TIMP-like_OB-fold"/>
</dbReference>
<evidence type="ECO:0000313" key="2">
    <source>
        <dbReference type="EMBL" id="TXF89849.1"/>
    </source>
</evidence>
<reference evidence="2 3" key="1">
    <citation type="submission" date="2019-08" db="EMBL/GenBank/DDBJ databases">
        <title>Lewinella sp. strain SSH13 Genome sequencing and assembly.</title>
        <authorList>
            <person name="Kim I."/>
        </authorList>
    </citation>
    <scope>NUCLEOTIDE SEQUENCE [LARGE SCALE GENOMIC DNA]</scope>
    <source>
        <strain evidence="2 3">SSH13</strain>
    </source>
</reference>
<accession>A0A5C7FW70</accession>
<sequence>MSRYLLSLLLTTMSLAAANACSCIGHTSSFNLMDYDAADLIVEITGSEYARPVKRKSFDREAYRIEIEEARRRGKSIPPPPPPPPMNSIEFRVKVESVFKGDIEGDSLTLTTSPFGPSCGWQPGKGERYILYLYNRANENGVESIGVSLCSRKTRLTNGRGAAEIEILRELSSARDGAICGEQLSLLPGTEAERYVAFDGSFKDGVRHGEWNLYPAIYYEPDADIDYNLPEVTLLFDEGRIVEVNSRVSSETVNERGYLKRWMVFYLKSRE</sequence>
<keyword evidence="3" id="KW-1185">Reference proteome</keyword>
<name>A0A5C7FW70_9BACT</name>
<comment type="caution">
    <text evidence="2">The sequence shown here is derived from an EMBL/GenBank/DDBJ whole genome shotgun (WGS) entry which is preliminary data.</text>
</comment>
<organism evidence="2 3">
    <name type="scientific">Neolewinella aurantiaca</name>
    <dbReference type="NCBI Taxonomy" id="2602767"/>
    <lineage>
        <taxon>Bacteria</taxon>
        <taxon>Pseudomonadati</taxon>
        <taxon>Bacteroidota</taxon>
        <taxon>Saprospiria</taxon>
        <taxon>Saprospirales</taxon>
        <taxon>Lewinellaceae</taxon>
        <taxon>Neolewinella</taxon>
    </lineage>
</organism>
<proteinExistence type="predicted"/>
<evidence type="ECO:0008006" key="4">
    <source>
        <dbReference type="Google" id="ProtNLM"/>
    </source>
</evidence>
<dbReference type="OrthoDB" id="9990905at2"/>
<evidence type="ECO:0000313" key="3">
    <source>
        <dbReference type="Proteomes" id="UP000321907"/>
    </source>
</evidence>
<feature type="signal peptide" evidence="1">
    <location>
        <begin position="1"/>
        <end position="16"/>
    </location>
</feature>
<protein>
    <recommendedName>
        <fullName evidence="4">Secreted protein</fullName>
    </recommendedName>
</protein>